<dbReference type="Proteomes" id="UP000001646">
    <property type="component" value="Chromosome 4"/>
</dbReference>
<feature type="region of interest" description="Disordered" evidence="4">
    <location>
        <begin position="138"/>
        <end position="170"/>
    </location>
</feature>
<dbReference type="PANTHER" id="PTHR13976">
    <property type="entry name" value="HETEROGENEOUS NUCLEAR RIBONUCLEOPROTEIN-RELATED"/>
    <property type="match status" value="1"/>
</dbReference>
<dbReference type="CDD" id="cd12748">
    <property type="entry name" value="RRM4_RBM12B"/>
    <property type="match status" value="1"/>
</dbReference>
<dbReference type="GeneTree" id="ENSGT00940000158322"/>
<feature type="compositionally biased region" description="Basic and acidic residues" evidence="4">
    <location>
        <begin position="290"/>
        <end position="302"/>
    </location>
</feature>
<dbReference type="Pfam" id="PF00076">
    <property type="entry name" value="RRM_1"/>
    <property type="match status" value="2"/>
</dbReference>
<dbReference type="GO" id="GO:0003723">
    <property type="term" value="F:RNA binding"/>
    <property type="evidence" value="ECO:0000318"/>
    <property type="project" value="GO_Central"/>
</dbReference>
<feature type="compositionally biased region" description="Low complexity" evidence="4">
    <location>
        <begin position="374"/>
        <end position="387"/>
    </location>
</feature>
<feature type="domain" description="RRM" evidence="6">
    <location>
        <begin position="505"/>
        <end position="582"/>
    </location>
</feature>
<evidence type="ECO:0000256" key="1">
    <source>
        <dbReference type="ARBA" id="ARBA00022737"/>
    </source>
</evidence>
<evidence type="ECO:0000313" key="8">
    <source>
        <dbReference type="Proteomes" id="UP000001646"/>
    </source>
</evidence>
<feature type="domain" description="RRM" evidence="6">
    <location>
        <begin position="671"/>
        <end position="747"/>
    </location>
</feature>
<dbReference type="FunCoup" id="A0A803SYS4">
    <property type="interactions" value="731"/>
</dbReference>
<organism evidence="7 8">
    <name type="scientific">Anolis carolinensis</name>
    <name type="common">Green anole</name>
    <name type="synonym">American chameleon</name>
    <dbReference type="NCBI Taxonomy" id="28377"/>
    <lineage>
        <taxon>Eukaryota</taxon>
        <taxon>Metazoa</taxon>
        <taxon>Chordata</taxon>
        <taxon>Craniata</taxon>
        <taxon>Vertebrata</taxon>
        <taxon>Euteleostomi</taxon>
        <taxon>Lepidosauria</taxon>
        <taxon>Squamata</taxon>
        <taxon>Bifurcata</taxon>
        <taxon>Unidentata</taxon>
        <taxon>Episquamata</taxon>
        <taxon>Toxicofera</taxon>
        <taxon>Iguania</taxon>
        <taxon>Dactyloidae</taxon>
        <taxon>Anolis</taxon>
    </lineage>
</organism>
<keyword evidence="8" id="KW-1185">Reference proteome</keyword>
<proteinExistence type="predicted"/>
<dbReference type="Gene3D" id="3.30.70.330">
    <property type="match status" value="5"/>
</dbReference>
<dbReference type="GO" id="GO:0005654">
    <property type="term" value="C:nucleoplasm"/>
    <property type="evidence" value="ECO:0000318"/>
    <property type="project" value="GO_Central"/>
</dbReference>
<accession>A0A803SYS4</accession>
<reference evidence="7" key="2">
    <citation type="submission" date="2025-08" db="UniProtKB">
        <authorList>
            <consortium name="Ensembl"/>
        </authorList>
    </citation>
    <scope>IDENTIFICATION</scope>
</reference>
<dbReference type="SUPFAM" id="SSF54928">
    <property type="entry name" value="RNA-binding domain, RBD"/>
    <property type="match status" value="4"/>
</dbReference>
<evidence type="ECO:0000256" key="4">
    <source>
        <dbReference type="SAM" id="MobiDB-lite"/>
    </source>
</evidence>
<feature type="region of interest" description="Disordered" evidence="4">
    <location>
        <begin position="290"/>
        <end position="392"/>
    </location>
</feature>
<feature type="signal peptide" evidence="5">
    <location>
        <begin position="1"/>
        <end position="19"/>
    </location>
</feature>
<dbReference type="GO" id="GO:0043484">
    <property type="term" value="P:regulation of RNA splicing"/>
    <property type="evidence" value="ECO:0000318"/>
    <property type="project" value="GO_Central"/>
</dbReference>
<sequence>MCTFLSTGHFLLWVELRMAVVIRLQGLPVVAGPADIRHLFSGLNIPDGGVYITGGEKGEAFVIFETDEDARQAMSYSERYIKNSRIGCFLSSKTEMQNVIELNRKRFDHSGRETIGSRWIDSSNSSSFSNIVASMSKGTGRSGYDSVDPFEDRLHSNGSENSSTDLSKLSYNHPRSNLNKITHNQFKTSNSDELYLFIRSMPYTATEDDIIAFFDGLQVDGMIMLKTNGVNNGDGLVKFATPTDCTRGLQRDRQYMRHRFIRIYRSNEETWIKSMGKKGLQMHQDFSDEQFSHDFNKERRPDFQSSRMHTRSKSPPRRVVAHTHSRSPPKRIAARTVSRSPPRSVMTHSHSRSISRRAMAHTHSRSPPRRITARSRSPLSGSSRSPPHNGEHYIHVKKLPFPIEKRELRAFFEDLDIPDSHITFLKIPDNRPNKDAVVMFRSMRDYYSALGYHKYPLRGQEILLFPIPKEAVMQLAGFSENEKSPERYHIANEKGDWDRYSDPKTCVYVRNFPYDVTKREIHTFFAGFNINNYDIHLLYDDKGIGLGETLVKFRTEDDARKAENLNRRRFLGTEVLLRCISEKQMKEFGVNVPPVSDGKMQDHIRSYERGQQGNQKHPSDYRHPPSDLISTSDNFKDSAPFTEFGEDVRGNFPGGRFMSDSNVSGSSNCFTLIKLKNIPFRATPNEILDFFHGYKIIPESLSIQHNQYGLPSGEAVIALVNYNEAMAVVNELNDRPIGQRKIRLTLV</sequence>
<dbReference type="InterPro" id="IPR050666">
    <property type="entry name" value="ESRP"/>
</dbReference>
<feature type="compositionally biased region" description="Polar residues" evidence="4">
    <location>
        <begin position="156"/>
        <end position="170"/>
    </location>
</feature>
<keyword evidence="2 3" id="KW-0694">RNA-binding</keyword>
<dbReference type="InterPro" id="IPR035979">
    <property type="entry name" value="RBD_domain_sf"/>
</dbReference>
<evidence type="ECO:0000256" key="5">
    <source>
        <dbReference type="SAM" id="SignalP"/>
    </source>
</evidence>
<dbReference type="PROSITE" id="PS50102">
    <property type="entry name" value="RRM"/>
    <property type="match status" value="3"/>
</dbReference>
<dbReference type="AlphaFoldDB" id="A0A803SYS4"/>
<protein>
    <recommendedName>
        <fullName evidence="6">RRM domain-containing protein</fullName>
    </recommendedName>
</protein>
<evidence type="ECO:0000313" key="7">
    <source>
        <dbReference type="Ensembl" id="ENSACAP00000028114.1"/>
    </source>
</evidence>
<name>A0A803SYS4_ANOCA</name>
<dbReference type="InterPro" id="IPR012677">
    <property type="entry name" value="Nucleotide-bd_a/b_plait_sf"/>
</dbReference>
<dbReference type="SMART" id="SM00360">
    <property type="entry name" value="RRM"/>
    <property type="match status" value="5"/>
</dbReference>
<dbReference type="Ensembl" id="ENSACAT00000057179.1">
    <property type="protein sequence ID" value="ENSACAP00000028114.1"/>
    <property type="gene ID" value="ENSACAG00000039738.1"/>
</dbReference>
<feature type="domain" description="RRM" evidence="6">
    <location>
        <begin position="194"/>
        <end position="268"/>
    </location>
</feature>
<gene>
    <name evidence="7" type="primary">LOC100567256</name>
</gene>
<reference evidence="7" key="3">
    <citation type="submission" date="2025-09" db="UniProtKB">
        <authorList>
            <consortium name="Ensembl"/>
        </authorList>
    </citation>
    <scope>IDENTIFICATION</scope>
</reference>
<evidence type="ECO:0000259" key="6">
    <source>
        <dbReference type="PROSITE" id="PS50102"/>
    </source>
</evidence>
<keyword evidence="1" id="KW-0677">Repeat</keyword>
<feature type="chain" id="PRO_5032714688" description="RRM domain-containing protein" evidence="5">
    <location>
        <begin position="20"/>
        <end position="747"/>
    </location>
</feature>
<keyword evidence="5" id="KW-0732">Signal</keyword>
<dbReference type="InterPro" id="IPR047188">
    <property type="entry name" value="RRM4_RBM12B"/>
</dbReference>
<dbReference type="InterPro" id="IPR000504">
    <property type="entry name" value="RRM_dom"/>
</dbReference>
<evidence type="ECO:0000256" key="2">
    <source>
        <dbReference type="ARBA" id="ARBA00022884"/>
    </source>
</evidence>
<dbReference type="GO" id="GO:1990904">
    <property type="term" value="C:ribonucleoprotein complex"/>
    <property type="evidence" value="ECO:0000318"/>
    <property type="project" value="GO_Central"/>
</dbReference>
<feature type="compositionally biased region" description="Basic residues" evidence="4">
    <location>
        <begin position="349"/>
        <end position="373"/>
    </location>
</feature>
<reference evidence="7 8" key="1">
    <citation type="submission" date="2009-12" db="EMBL/GenBank/DDBJ databases">
        <title>The Genome Sequence of Anolis carolinensis (Green Anole Lizard).</title>
        <authorList>
            <consortium name="The Genome Sequencing Platform"/>
            <person name="Di Palma F."/>
            <person name="Alfoldi J."/>
            <person name="Heiman D."/>
            <person name="Young S."/>
            <person name="Grabherr M."/>
            <person name="Johnson J."/>
            <person name="Lander E.S."/>
            <person name="Lindblad-Toh K."/>
        </authorList>
    </citation>
    <scope>NUCLEOTIDE SEQUENCE [LARGE SCALE GENOMIC DNA]</scope>
    <source>
        <strain evidence="7 8">JBL SC #1</strain>
    </source>
</reference>
<evidence type="ECO:0000256" key="3">
    <source>
        <dbReference type="PROSITE-ProRule" id="PRU00176"/>
    </source>
</evidence>
<feature type="compositionally biased region" description="Basic residues" evidence="4">
    <location>
        <begin position="308"/>
        <end position="333"/>
    </location>
</feature>
<dbReference type="InParanoid" id="A0A803SYS4"/>